<accession>B1FNG9</accession>
<evidence type="ECO:0000313" key="2">
    <source>
        <dbReference type="Proteomes" id="UP000005463"/>
    </source>
</evidence>
<gene>
    <name evidence="1" type="ORF">BamIOP4010DRAFT_5580</name>
</gene>
<dbReference type="Proteomes" id="UP000005463">
    <property type="component" value="Unassembled WGS sequence"/>
</dbReference>
<sequence>MPTIAIGSGVPVSRGATAGAAGRDGTACVGAGLAFGAVGDDCSARKSARALTVG</sequence>
<evidence type="ECO:0000313" key="1">
    <source>
        <dbReference type="EMBL" id="EDT00902.1"/>
    </source>
</evidence>
<name>B1FNG9_9BURK</name>
<organism evidence="1 2">
    <name type="scientific">Burkholderia ambifaria IOP40-10</name>
    <dbReference type="NCBI Taxonomy" id="396596"/>
    <lineage>
        <taxon>Bacteria</taxon>
        <taxon>Pseudomonadati</taxon>
        <taxon>Pseudomonadota</taxon>
        <taxon>Betaproteobacteria</taxon>
        <taxon>Burkholderiales</taxon>
        <taxon>Burkholderiaceae</taxon>
        <taxon>Burkholderia</taxon>
        <taxon>Burkholderia cepacia complex</taxon>
    </lineage>
</organism>
<dbReference type="AlphaFoldDB" id="B1FNG9"/>
<protein>
    <submittedName>
        <fullName evidence="1">Uncharacterized protein</fullName>
    </submittedName>
</protein>
<proteinExistence type="predicted"/>
<comment type="caution">
    <text evidence="1">The sequence shown here is derived from an EMBL/GenBank/DDBJ whole genome shotgun (WGS) entry which is preliminary data.</text>
</comment>
<reference evidence="1 2" key="1">
    <citation type="submission" date="2008-03" db="EMBL/GenBank/DDBJ databases">
        <title>Sequencing of the draft genome and assembly of Burkholderia ambifaria IOP40-10.</title>
        <authorList>
            <consortium name="US DOE Joint Genome Institute (JGI-PGF)"/>
            <person name="Copeland A."/>
            <person name="Lucas S."/>
            <person name="Lapidus A."/>
            <person name="Glavina del Rio T."/>
            <person name="Dalin E."/>
            <person name="Tice H."/>
            <person name="Bruce D."/>
            <person name="Goodwin L."/>
            <person name="Pitluck S."/>
            <person name="Larimer F."/>
            <person name="Land M.L."/>
            <person name="Hauser L."/>
            <person name="Tiedje J."/>
            <person name="Richardson P."/>
        </authorList>
    </citation>
    <scope>NUCLEOTIDE SEQUENCE [LARGE SCALE GENOMIC DNA]</scope>
    <source>
        <strain evidence="1 2">IOP40-10</strain>
    </source>
</reference>
<dbReference type="EMBL" id="ABLC01000229">
    <property type="protein sequence ID" value="EDT00902.1"/>
    <property type="molecule type" value="Genomic_DNA"/>
</dbReference>